<evidence type="ECO:0000259" key="5">
    <source>
        <dbReference type="PROSITE" id="PS50932"/>
    </source>
</evidence>
<evidence type="ECO:0000256" key="1">
    <source>
        <dbReference type="ARBA" id="ARBA00022491"/>
    </source>
</evidence>
<dbReference type="CDD" id="cd01392">
    <property type="entry name" value="HTH_LacI"/>
    <property type="match status" value="1"/>
</dbReference>
<reference evidence="6" key="1">
    <citation type="submission" date="2021-01" db="EMBL/GenBank/DDBJ databases">
        <title>Microvirga sp.</title>
        <authorList>
            <person name="Kim M.K."/>
        </authorList>
    </citation>
    <scope>NUCLEOTIDE SEQUENCE</scope>
    <source>
        <strain evidence="6">5420S-16</strain>
    </source>
</reference>
<dbReference type="Proteomes" id="UP000605848">
    <property type="component" value="Unassembled WGS sequence"/>
</dbReference>
<dbReference type="SUPFAM" id="SSF47413">
    <property type="entry name" value="lambda repressor-like DNA-binding domains"/>
    <property type="match status" value="1"/>
</dbReference>
<proteinExistence type="predicted"/>
<dbReference type="GO" id="GO:0000976">
    <property type="term" value="F:transcription cis-regulatory region binding"/>
    <property type="evidence" value="ECO:0007669"/>
    <property type="project" value="TreeGrafter"/>
</dbReference>
<dbReference type="Gene3D" id="1.10.260.40">
    <property type="entry name" value="lambda repressor-like DNA-binding domains"/>
    <property type="match status" value="1"/>
</dbReference>
<dbReference type="InterPro" id="IPR028082">
    <property type="entry name" value="Peripla_BP_I"/>
</dbReference>
<evidence type="ECO:0000256" key="3">
    <source>
        <dbReference type="ARBA" id="ARBA00023125"/>
    </source>
</evidence>
<dbReference type="SMART" id="SM00354">
    <property type="entry name" value="HTH_LACI"/>
    <property type="match status" value="1"/>
</dbReference>
<dbReference type="SUPFAM" id="SSF53822">
    <property type="entry name" value="Periplasmic binding protein-like I"/>
    <property type="match status" value="1"/>
</dbReference>
<keyword evidence="7" id="KW-1185">Reference proteome</keyword>
<name>A0A936ZG16_9HYPH</name>
<keyword evidence="4" id="KW-0804">Transcription</keyword>
<dbReference type="PROSITE" id="PS50932">
    <property type="entry name" value="HTH_LACI_2"/>
    <property type="match status" value="1"/>
</dbReference>
<feature type="domain" description="HTH lacI-type" evidence="5">
    <location>
        <begin position="1"/>
        <end position="45"/>
    </location>
</feature>
<evidence type="ECO:0000256" key="4">
    <source>
        <dbReference type="ARBA" id="ARBA00023163"/>
    </source>
</evidence>
<keyword evidence="1" id="KW-0678">Repressor</keyword>
<evidence type="ECO:0000256" key="2">
    <source>
        <dbReference type="ARBA" id="ARBA00023015"/>
    </source>
</evidence>
<gene>
    <name evidence="6" type="ORF">JKG68_24555</name>
</gene>
<dbReference type="CDD" id="cd06288">
    <property type="entry name" value="PBP1_sucrose_transcription_regulator"/>
    <property type="match status" value="1"/>
</dbReference>
<evidence type="ECO:0000313" key="7">
    <source>
        <dbReference type="Proteomes" id="UP000605848"/>
    </source>
</evidence>
<dbReference type="Gene3D" id="3.40.50.2300">
    <property type="match status" value="2"/>
</dbReference>
<dbReference type="GO" id="GO:0003700">
    <property type="term" value="F:DNA-binding transcription factor activity"/>
    <property type="evidence" value="ECO:0007669"/>
    <property type="project" value="TreeGrafter"/>
</dbReference>
<dbReference type="Pfam" id="PF13377">
    <property type="entry name" value="Peripla_BP_3"/>
    <property type="match status" value="1"/>
</dbReference>
<dbReference type="AlphaFoldDB" id="A0A936ZG16"/>
<dbReference type="PANTHER" id="PTHR30146">
    <property type="entry name" value="LACI-RELATED TRANSCRIPTIONAL REPRESSOR"/>
    <property type="match status" value="1"/>
</dbReference>
<dbReference type="InterPro" id="IPR000843">
    <property type="entry name" value="HTH_LacI"/>
</dbReference>
<dbReference type="EMBL" id="JAEQMY010000063">
    <property type="protein sequence ID" value="MBL0407110.1"/>
    <property type="molecule type" value="Genomic_DNA"/>
</dbReference>
<dbReference type="InterPro" id="IPR010982">
    <property type="entry name" value="Lambda_DNA-bd_dom_sf"/>
</dbReference>
<sequence length="374" mass="40653">MTDIARLAGVSQSSVSLVLNNMSGARIAESTRRRVLEAAQAIGYRLQTRRIEAGEGQPKIIAYLVDEISTSPHPVVSVDGARDAAWEAGHLISVHVTRANPDLEAATLRALQADNALLGVIYSTIFTRKVALPPELQNVPTVLLNCYTGQKQQPSVIPSEVAGGFTATEFLLQHGHRRMGLINGEPWMDASRDRLKGYRQALATADVAFDPELVLNGDWMPDTGYRRTYELLRLKRPPTALFCANDLMAVGAMEALAELGIDVPGEISVMGYDDQEIARYTRPALSTCILPSYDMGRWAAETLIDMAAHGGGKRTVQLKMDCPLVPRRSVGAPCADIGAVIARTADRIFHGPTSKPVYRSFSWSSLIQEVSSPA</sequence>
<evidence type="ECO:0000313" key="6">
    <source>
        <dbReference type="EMBL" id="MBL0407110.1"/>
    </source>
</evidence>
<keyword evidence="2" id="KW-0805">Transcription regulation</keyword>
<comment type="caution">
    <text evidence="6">The sequence shown here is derived from an EMBL/GenBank/DDBJ whole genome shotgun (WGS) entry which is preliminary data.</text>
</comment>
<dbReference type="InterPro" id="IPR046335">
    <property type="entry name" value="LacI/GalR-like_sensor"/>
</dbReference>
<accession>A0A936ZG16</accession>
<protein>
    <submittedName>
        <fullName evidence="6">LacI family DNA-binding transcriptional regulator</fullName>
    </submittedName>
</protein>
<organism evidence="6 7">
    <name type="scientific">Microvirga aerilata</name>
    <dbReference type="NCBI Taxonomy" id="670292"/>
    <lineage>
        <taxon>Bacteria</taxon>
        <taxon>Pseudomonadati</taxon>
        <taxon>Pseudomonadota</taxon>
        <taxon>Alphaproteobacteria</taxon>
        <taxon>Hyphomicrobiales</taxon>
        <taxon>Methylobacteriaceae</taxon>
        <taxon>Microvirga</taxon>
    </lineage>
</organism>
<dbReference type="PROSITE" id="PS00356">
    <property type="entry name" value="HTH_LACI_1"/>
    <property type="match status" value="1"/>
</dbReference>
<dbReference type="PANTHER" id="PTHR30146:SF148">
    <property type="entry name" value="HTH-TYPE TRANSCRIPTIONAL REPRESSOR PURR-RELATED"/>
    <property type="match status" value="1"/>
</dbReference>
<dbReference type="Pfam" id="PF00356">
    <property type="entry name" value="LacI"/>
    <property type="match status" value="1"/>
</dbReference>
<keyword evidence="3 6" id="KW-0238">DNA-binding</keyword>